<comment type="caution">
    <text evidence="6">The sequence shown here is derived from an EMBL/GenBank/DDBJ whole genome shotgun (WGS) entry which is preliminary data.</text>
</comment>
<dbReference type="EMBL" id="CAJNOH010000230">
    <property type="protein sequence ID" value="CAF0957020.1"/>
    <property type="molecule type" value="Genomic_DNA"/>
</dbReference>
<evidence type="ECO:0000313" key="10">
    <source>
        <dbReference type="EMBL" id="CAF3608759.1"/>
    </source>
</evidence>
<dbReference type="Proteomes" id="UP000663823">
    <property type="component" value="Unassembled WGS sequence"/>
</dbReference>
<dbReference type="EMBL" id="CAJNOL010000430">
    <property type="protein sequence ID" value="CAF1061371.1"/>
    <property type="molecule type" value="Genomic_DNA"/>
</dbReference>
<proteinExistence type="predicted"/>
<dbReference type="Proteomes" id="UP000663889">
    <property type="component" value="Unassembled WGS sequence"/>
</dbReference>
<evidence type="ECO:0000313" key="12">
    <source>
        <dbReference type="Proteomes" id="UP000663870"/>
    </source>
</evidence>
<feature type="compositionally biased region" description="Basic residues" evidence="3">
    <location>
        <begin position="1"/>
        <end position="11"/>
    </location>
</feature>
<dbReference type="AlphaFoldDB" id="A0A814K1D5"/>
<dbReference type="Pfam" id="PF00505">
    <property type="entry name" value="HMG_box"/>
    <property type="match status" value="1"/>
</dbReference>
<name>A0A814K1D5_9BILA</name>
<dbReference type="OrthoDB" id="3213154at2759"/>
<dbReference type="GO" id="GO:0005634">
    <property type="term" value="C:nucleus"/>
    <property type="evidence" value="ECO:0007669"/>
    <property type="project" value="UniProtKB-UniRule"/>
</dbReference>
<evidence type="ECO:0000313" key="11">
    <source>
        <dbReference type="EMBL" id="CAF3635721.1"/>
    </source>
</evidence>
<evidence type="ECO:0000259" key="4">
    <source>
        <dbReference type="PROSITE" id="PS50118"/>
    </source>
</evidence>
<dbReference type="SUPFAM" id="SSF47095">
    <property type="entry name" value="HMG-box"/>
    <property type="match status" value="1"/>
</dbReference>
<dbReference type="InterPro" id="IPR009071">
    <property type="entry name" value="HMG_box_dom"/>
</dbReference>
<keyword evidence="12" id="KW-1185">Reference proteome</keyword>
<keyword evidence="2" id="KW-0539">Nucleus</keyword>
<dbReference type="Gene3D" id="1.10.30.10">
    <property type="entry name" value="High mobility group box domain"/>
    <property type="match status" value="1"/>
</dbReference>
<evidence type="ECO:0000256" key="2">
    <source>
        <dbReference type="PROSITE-ProRule" id="PRU00267"/>
    </source>
</evidence>
<evidence type="ECO:0000313" key="5">
    <source>
        <dbReference type="EMBL" id="CAF0957020.1"/>
    </source>
</evidence>
<evidence type="ECO:0000313" key="9">
    <source>
        <dbReference type="EMBL" id="CAF1068720.1"/>
    </source>
</evidence>
<feature type="DNA-binding region" description="HMG box" evidence="2">
    <location>
        <begin position="19"/>
        <end position="87"/>
    </location>
</feature>
<evidence type="ECO:0000313" key="13">
    <source>
        <dbReference type="Proteomes" id="UP000663882"/>
    </source>
</evidence>
<evidence type="ECO:0000313" key="7">
    <source>
        <dbReference type="EMBL" id="CAF1057913.1"/>
    </source>
</evidence>
<evidence type="ECO:0000313" key="6">
    <source>
        <dbReference type="EMBL" id="CAF1045366.1"/>
    </source>
</evidence>
<dbReference type="InterPro" id="IPR050342">
    <property type="entry name" value="HMGB"/>
</dbReference>
<gene>
    <name evidence="10" type="ORF">FNK824_LOCUS3800</name>
    <name evidence="8" type="ORF">JXQ802_LOCUS17186</name>
    <name evidence="9" type="ORF">JXQ802_LOCUS17566</name>
    <name evidence="11" type="ORF">OTI717_LOCUS8546</name>
    <name evidence="5" type="ORF">PYM288_LOCUS12425</name>
    <name evidence="6" type="ORF">RFH988_LOCUS16440</name>
    <name evidence="7" type="ORF">SEV965_LOCUS13692</name>
</gene>
<dbReference type="EMBL" id="CAJNOL010000447">
    <property type="protein sequence ID" value="CAF1068720.1"/>
    <property type="molecule type" value="Genomic_DNA"/>
</dbReference>
<dbReference type="PROSITE" id="PS50118">
    <property type="entry name" value="HMG_BOX_2"/>
    <property type="match status" value="1"/>
</dbReference>
<feature type="region of interest" description="Disordered" evidence="3">
    <location>
        <begin position="79"/>
        <end position="118"/>
    </location>
</feature>
<accession>A0A814K1D5</accession>
<evidence type="ECO:0000256" key="1">
    <source>
        <dbReference type="ARBA" id="ARBA00023125"/>
    </source>
</evidence>
<dbReference type="PANTHER" id="PTHR48112">
    <property type="entry name" value="HIGH MOBILITY GROUP PROTEIN DSP1"/>
    <property type="match status" value="1"/>
</dbReference>
<dbReference type="EMBL" id="CAJNOU010000655">
    <property type="protein sequence ID" value="CAF1057913.1"/>
    <property type="molecule type" value="Genomic_DNA"/>
</dbReference>
<protein>
    <recommendedName>
        <fullName evidence="4">HMG box domain-containing protein</fullName>
    </recommendedName>
</protein>
<organism evidence="6 13">
    <name type="scientific">Rotaria sordida</name>
    <dbReference type="NCBI Taxonomy" id="392033"/>
    <lineage>
        <taxon>Eukaryota</taxon>
        <taxon>Metazoa</taxon>
        <taxon>Spiralia</taxon>
        <taxon>Gnathifera</taxon>
        <taxon>Rotifera</taxon>
        <taxon>Eurotatoria</taxon>
        <taxon>Bdelloidea</taxon>
        <taxon>Philodinida</taxon>
        <taxon>Philodinidae</taxon>
        <taxon>Rotaria</taxon>
    </lineage>
</organism>
<evidence type="ECO:0000256" key="3">
    <source>
        <dbReference type="SAM" id="MobiDB-lite"/>
    </source>
</evidence>
<dbReference type="Proteomes" id="UP000663870">
    <property type="component" value="Unassembled WGS sequence"/>
</dbReference>
<evidence type="ECO:0000313" key="8">
    <source>
        <dbReference type="EMBL" id="CAF1061371.1"/>
    </source>
</evidence>
<dbReference type="Proteomes" id="UP000663882">
    <property type="component" value="Unassembled WGS sequence"/>
</dbReference>
<dbReference type="SMART" id="SM00398">
    <property type="entry name" value="HMG"/>
    <property type="match status" value="1"/>
</dbReference>
<dbReference type="Proteomes" id="UP000663854">
    <property type="component" value="Unassembled WGS sequence"/>
</dbReference>
<dbReference type="InterPro" id="IPR036910">
    <property type="entry name" value="HMG_box_dom_sf"/>
</dbReference>
<dbReference type="Proteomes" id="UP000663874">
    <property type="component" value="Unassembled WGS sequence"/>
</dbReference>
<feature type="region of interest" description="Disordered" evidence="3">
    <location>
        <begin position="1"/>
        <end position="20"/>
    </location>
</feature>
<keyword evidence="1 2" id="KW-0238">DNA-binding</keyword>
<feature type="domain" description="HMG box" evidence="4">
    <location>
        <begin position="19"/>
        <end position="87"/>
    </location>
</feature>
<dbReference type="EMBL" id="CAJOBE010000264">
    <property type="protein sequence ID" value="CAF3608759.1"/>
    <property type="molecule type" value="Genomic_DNA"/>
</dbReference>
<feature type="compositionally biased region" description="Polar residues" evidence="3">
    <location>
        <begin position="99"/>
        <end position="118"/>
    </location>
</feature>
<sequence length="118" mass="13714">MTKSKTIKSNKKSKDPKAPKRYRSAYILFSIDKRYQIKNENPELSPKEILSELGALWKSADLQTKEYFQKLSDNEKAEYGQKLNDYQNEKTAKKENSQKNKSISSQDKNQSMEVNSSQ</sequence>
<reference evidence="6" key="1">
    <citation type="submission" date="2021-02" db="EMBL/GenBank/DDBJ databases">
        <authorList>
            <person name="Nowell W R."/>
        </authorList>
    </citation>
    <scope>NUCLEOTIDE SEQUENCE</scope>
</reference>
<dbReference type="GO" id="GO:0003677">
    <property type="term" value="F:DNA binding"/>
    <property type="evidence" value="ECO:0007669"/>
    <property type="project" value="UniProtKB-UniRule"/>
</dbReference>
<feature type="compositionally biased region" description="Basic and acidic residues" evidence="3">
    <location>
        <begin position="87"/>
        <end position="98"/>
    </location>
</feature>
<dbReference type="EMBL" id="CAJNOO010000842">
    <property type="protein sequence ID" value="CAF1045366.1"/>
    <property type="molecule type" value="Genomic_DNA"/>
</dbReference>
<dbReference type="EMBL" id="CAJOAX010000687">
    <property type="protein sequence ID" value="CAF3635721.1"/>
    <property type="molecule type" value="Genomic_DNA"/>
</dbReference>